<reference evidence="1" key="1">
    <citation type="submission" date="2021-01" db="EMBL/GenBank/DDBJ databases">
        <authorList>
            <person name="Sun Q."/>
        </authorList>
    </citation>
    <scope>NUCLEOTIDE SEQUENCE</scope>
    <source>
        <strain evidence="1">YIM B02566</strain>
    </source>
</reference>
<keyword evidence="2" id="KW-1185">Reference proteome</keyword>
<gene>
    <name evidence="1" type="ORF">JHL16_30660</name>
</gene>
<comment type="caution">
    <text evidence="1">The sequence shown here is derived from an EMBL/GenBank/DDBJ whole genome shotgun (WGS) entry which is preliminary data.</text>
</comment>
<dbReference type="Proteomes" id="UP000616151">
    <property type="component" value="Unassembled WGS sequence"/>
</dbReference>
<dbReference type="EMBL" id="JAENHL010000008">
    <property type="protein sequence ID" value="MBK1870767.1"/>
    <property type="molecule type" value="Genomic_DNA"/>
</dbReference>
<proteinExistence type="predicted"/>
<name>A0ACC5RDT5_9HYPH</name>
<accession>A0ACC5RDT5</accession>
<sequence>MNAHFQKTEGMPLQNKVDRIDLKILVELQKSGRITNQDLSTLVGISPSPCHKRVRRLERLGLVKGYRAQIYWTKLYSNVTVLAAVSLKNHGTHDFQTFERIVRRITEITSCFGLAGPYDYMLRFDCADLAAYEELSREMLAGEVQFSRYDSFVVLREIKNEPVLPGPVQDPTRIELKRVA</sequence>
<organism evidence="1 2">
    <name type="scientific">Taklimakanibacter albus</name>
    <dbReference type="NCBI Taxonomy" id="2800327"/>
    <lineage>
        <taxon>Bacteria</taxon>
        <taxon>Pseudomonadati</taxon>
        <taxon>Pseudomonadota</taxon>
        <taxon>Alphaproteobacteria</taxon>
        <taxon>Hyphomicrobiales</taxon>
        <taxon>Aestuariivirgaceae</taxon>
        <taxon>Taklimakanibacter</taxon>
    </lineage>
</organism>
<evidence type="ECO:0000313" key="1">
    <source>
        <dbReference type="EMBL" id="MBK1870767.1"/>
    </source>
</evidence>
<evidence type="ECO:0000313" key="2">
    <source>
        <dbReference type="Proteomes" id="UP000616151"/>
    </source>
</evidence>
<protein>
    <submittedName>
        <fullName evidence="1">Lrp/AsnC family transcriptional regulator</fullName>
    </submittedName>
</protein>